<reference evidence="8" key="1">
    <citation type="journal article" date="2019" name="Int. J. Syst. Evol. Microbiol.">
        <title>The Global Catalogue of Microorganisms (GCM) 10K type strain sequencing project: providing services to taxonomists for standard genome sequencing and annotation.</title>
        <authorList>
            <consortium name="The Broad Institute Genomics Platform"/>
            <consortium name="The Broad Institute Genome Sequencing Center for Infectious Disease"/>
            <person name="Wu L."/>
            <person name="Ma J."/>
        </authorList>
    </citation>
    <scope>NUCLEOTIDE SEQUENCE [LARGE SCALE GENOMIC DNA]</scope>
    <source>
        <strain evidence="8">VKM B-3159</strain>
    </source>
</reference>
<keyword evidence="3" id="KW-0812">Transmembrane</keyword>
<comment type="subcellular location">
    <subcellularLocation>
        <location evidence="6">Cell membrane</location>
        <topology evidence="6">Multi-pass membrane protein</topology>
    </subcellularLocation>
    <subcellularLocation>
        <location evidence="1">Membrane</location>
    </subcellularLocation>
</comment>
<comment type="caution">
    <text evidence="7">The sequence shown here is derived from an EMBL/GenBank/DDBJ whole genome shotgun (WGS) entry which is preliminary data.</text>
</comment>
<keyword evidence="8" id="KW-1185">Reference proteome</keyword>
<evidence type="ECO:0000256" key="1">
    <source>
        <dbReference type="ARBA" id="ARBA00004370"/>
    </source>
</evidence>
<evidence type="ECO:0000313" key="7">
    <source>
        <dbReference type="EMBL" id="MDP8567177.1"/>
    </source>
</evidence>
<sequence>MTMMIVVCIKLGLWQWHKAEQKQAMANAMLRGESQTEVLDIQRMQEPGYITQMHMHTVELTGRYLPEHSFFLDNQVENAQAGFHVLTPFLLHDHQTVLLVDRGWVPGYADHQQLPVVTTSTGEQTAKGLFWQQKKTGFRLDQAGQDWLPVQQVIDFDYLRKQWHYPMPAALLKLDPAVPQDGFVRHWALPAGQVEKNLSYAYQWFGFAFASLLIGSYQMLGKRE</sequence>
<dbReference type="PROSITE" id="PS50895">
    <property type="entry name" value="SURF1"/>
    <property type="match status" value="1"/>
</dbReference>
<evidence type="ECO:0000256" key="5">
    <source>
        <dbReference type="ARBA" id="ARBA00023136"/>
    </source>
</evidence>
<comment type="similarity">
    <text evidence="2 6">Belongs to the SURF1 family.</text>
</comment>
<keyword evidence="5" id="KW-0472">Membrane</keyword>
<keyword evidence="6" id="KW-1003">Cell membrane</keyword>
<dbReference type="PANTHER" id="PTHR23427">
    <property type="entry name" value="SURFEIT LOCUS PROTEIN"/>
    <property type="match status" value="1"/>
</dbReference>
<evidence type="ECO:0000256" key="6">
    <source>
        <dbReference type="RuleBase" id="RU363076"/>
    </source>
</evidence>
<organism evidence="7 8">
    <name type="scientific">Methylophilus aquaticus</name>
    <dbReference type="NCBI Taxonomy" id="1971610"/>
    <lineage>
        <taxon>Bacteria</taxon>
        <taxon>Pseudomonadati</taxon>
        <taxon>Pseudomonadota</taxon>
        <taxon>Betaproteobacteria</taxon>
        <taxon>Nitrosomonadales</taxon>
        <taxon>Methylophilaceae</taxon>
        <taxon>Methylophilus</taxon>
    </lineage>
</organism>
<dbReference type="Proteomes" id="UP001225906">
    <property type="component" value="Unassembled WGS sequence"/>
</dbReference>
<dbReference type="Pfam" id="PF02104">
    <property type="entry name" value="SURF1"/>
    <property type="match status" value="1"/>
</dbReference>
<evidence type="ECO:0000313" key="8">
    <source>
        <dbReference type="Proteomes" id="UP001225906"/>
    </source>
</evidence>
<evidence type="ECO:0000256" key="3">
    <source>
        <dbReference type="ARBA" id="ARBA00022692"/>
    </source>
</evidence>
<evidence type="ECO:0000256" key="4">
    <source>
        <dbReference type="ARBA" id="ARBA00022989"/>
    </source>
</evidence>
<keyword evidence="4" id="KW-1133">Transmembrane helix</keyword>
<dbReference type="InterPro" id="IPR045214">
    <property type="entry name" value="Surf1/Surf4"/>
</dbReference>
<dbReference type="EMBL" id="JAVCAP010000010">
    <property type="protein sequence ID" value="MDP8567177.1"/>
    <property type="molecule type" value="Genomic_DNA"/>
</dbReference>
<proteinExistence type="inferred from homology"/>
<dbReference type="InterPro" id="IPR002994">
    <property type="entry name" value="Surf1/Shy1"/>
</dbReference>
<accession>A0ABT9JRJ0</accession>
<name>A0ABT9JRJ0_9PROT</name>
<dbReference type="CDD" id="cd06662">
    <property type="entry name" value="SURF1"/>
    <property type="match status" value="1"/>
</dbReference>
<evidence type="ECO:0000256" key="2">
    <source>
        <dbReference type="ARBA" id="ARBA00007165"/>
    </source>
</evidence>
<gene>
    <name evidence="7" type="ORF">Q9291_04900</name>
</gene>
<dbReference type="PANTHER" id="PTHR23427:SF2">
    <property type="entry name" value="SURFEIT LOCUS PROTEIN 1"/>
    <property type="match status" value="1"/>
</dbReference>
<protein>
    <recommendedName>
        <fullName evidence="6">SURF1-like protein</fullName>
    </recommendedName>
</protein>